<dbReference type="GO" id="GO:0004379">
    <property type="term" value="F:glycylpeptide N-tetradecanoyltransferase activity"/>
    <property type="evidence" value="ECO:0007669"/>
    <property type="project" value="UniProtKB-EC"/>
</dbReference>
<comment type="caution">
    <text evidence="5">The sequence shown here is derived from an EMBL/GenBank/DDBJ whole genome shotgun (WGS) entry which is preliminary data.</text>
</comment>
<dbReference type="InterPro" id="IPR000903">
    <property type="entry name" value="NMT"/>
</dbReference>
<evidence type="ECO:0000256" key="3">
    <source>
        <dbReference type="SAM" id="MobiDB-lite"/>
    </source>
</evidence>
<comment type="similarity">
    <text evidence="2">Belongs to the NMT family.</text>
</comment>
<dbReference type="EC" id="2.3.1.97" evidence="1"/>
<dbReference type="AlphaFoldDB" id="A0A9X8HAJ8"/>
<gene>
    <name evidence="5" type="ORF">DYB28_015254</name>
</gene>
<keyword evidence="1" id="KW-0012">Acyltransferase</keyword>
<accession>A0A9X8HAJ8</accession>
<evidence type="ECO:0000256" key="2">
    <source>
        <dbReference type="RuleBase" id="RU004178"/>
    </source>
</evidence>
<evidence type="ECO:0000313" key="6">
    <source>
        <dbReference type="Proteomes" id="UP000275652"/>
    </source>
</evidence>
<dbReference type="InterPro" id="IPR016181">
    <property type="entry name" value="Acyl_CoA_acyltransferase"/>
</dbReference>
<evidence type="ECO:0000256" key="1">
    <source>
        <dbReference type="RuleBase" id="RU000586"/>
    </source>
</evidence>
<evidence type="ECO:0000259" key="4">
    <source>
        <dbReference type="Pfam" id="PF02799"/>
    </source>
</evidence>
<name>A0A9X8HAJ8_APHAT</name>
<dbReference type="SUPFAM" id="SSF55729">
    <property type="entry name" value="Acyl-CoA N-acyltransferases (Nat)"/>
    <property type="match status" value="1"/>
</dbReference>
<dbReference type="EMBL" id="QUTI01023360">
    <property type="protein sequence ID" value="RLO07467.1"/>
    <property type="molecule type" value="Genomic_DNA"/>
</dbReference>
<organism evidence="5 6">
    <name type="scientific">Aphanomyces astaci</name>
    <name type="common">Crayfish plague agent</name>
    <dbReference type="NCBI Taxonomy" id="112090"/>
    <lineage>
        <taxon>Eukaryota</taxon>
        <taxon>Sar</taxon>
        <taxon>Stramenopiles</taxon>
        <taxon>Oomycota</taxon>
        <taxon>Saprolegniomycetes</taxon>
        <taxon>Saprolegniales</taxon>
        <taxon>Verrucalvaceae</taxon>
        <taxon>Aphanomyces</taxon>
    </lineage>
</organism>
<proteinExistence type="inferred from homology"/>
<protein>
    <recommendedName>
        <fullName evidence="1">Glycylpeptide N-tetradecanoyltransferase</fullName>
        <ecNumber evidence="1">2.3.1.97</ecNumber>
    </recommendedName>
</protein>
<dbReference type="InterPro" id="IPR022677">
    <property type="entry name" value="NMT_C"/>
</dbReference>
<comment type="catalytic activity">
    <reaction evidence="1">
        <text>N-terminal glycyl-[protein] + tetradecanoyl-CoA = N-tetradecanoylglycyl-[protein] + CoA + H(+)</text>
        <dbReference type="Rhea" id="RHEA:15521"/>
        <dbReference type="Rhea" id="RHEA-COMP:12666"/>
        <dbReference type="Rhea" id="RHEA-COMP:12667"/>
        <dbReference type="ChEBI" id="CHEBI:15378"/>
        <dbReference type="ChEBI" id="CHEBI:57287"/>
        <dbReference type="ChEBI" id="CHEBI:57385"/>
        <dbReference type="ChEBI" id="CHEBI:64723"/>
        <dbReference type="ChEBI" id="CHEBI:133050"/>
        <dbReference type="EC" id="2.3.1.97"/>
    </reaction>
</comment>
<feature type="region of interest" description="Disordered" evidence="3">
    <location>
        <begin position="248"/>
        <end position="282"/>
    </location>
</feature>
<feature type="domain" description="Glycylpeptide N-tetradecanoyltransferase C-terminal" evidence="4">
    <location>
        <begin position="1"/>
        <end position="159"/>
    </location>
</feature>
<dbReference type="Pfam" id="PF02799">
    <property type="entry name" value="NMT_C"/>
    <property type="match status" value="1"/>
</dbReference>
<comment type="function">
    <text evidence="1">Adds a myristoyl group to the N-terminal glycine residue of certain cellular proteins.</text>
</comment>
<dbReference type="Proteomes" id="UP000275652">
    <property type="component" value="Unassembled WGS sequence"/>
</dbReference>
<dbReference type="PANTHER" id="PTHR11377">
    <property type="entry name" value="N-MYRISTOYL TRANSFERASE"/>
    <property type="match status" value="1"/>
</dbReference>
<sequence length="322" mass="35824">MSMTRTIKMFKLPDEHDLANFGPMQPKHVSCVTGLLRRFQKKFDLKADMNESEVAHWLLPRAGVVNTYVVEDPLSHKVTDFCSFYHLPSTIIGNTTHKTLFAAYSFYNVATTVPLTRLMHNCLIMAKAANMDVFNALNLMENSEFLDELKFGMGSGELHMDFEELMQEVESAVQDTPPATITHHRHTIMSYERLAYFDAVAPSVSCHPITSRHVVDKQPSSYSAKTTPLPVNSKSDLDDLLDIVDGPDTISGSKRSSNHPTTYATSTSHIKQPRSSTSNNMTFSASSKRCNAVLLAGSNVKHGVSTSSVNPQYVSYYIPLHS</sequence>
<dbReference type="GO" id="GO:0005737">
    <property type="term" value="C:cytoplasm"/>
    <property type="evidence" value="ECO:0007669"/>
    <property type="project" value="TreeGrafter"/>
</dbReference>
<reference evidence="5 6" key="1">
    <citation type="journal article" date="2018" name="J. Invertebr. Pathol.">
        <title>New genotyping method for the causative agent of crayfish plague (Aphanomyces astaci) based on whole genome data.</title>
        <authorList>
            <person name="Minardi D."/>
            <person name="Studholme D.J."/>
            <person name="van der Giezen M."/>
            <person name="Pretto T."/>
            <person name="Oidtmann B."/>
        </authorList>
    </citation>
    <scope>NUCLEOTIDE SEQUENCE [LARGE SCALE GENOMIC DNA]</scope>
    <source>
        <strain evidence="5 6">KB13</strain>
    </source>
</reference>
<keyword evidence="1" id="KW-0808">Transferase</keyword>
<feature type="compositionally biased region" description="Polar residues" evidence="3">
    <location>
        <begin position="250"/>
        <end position="282"/>
    </location>
</feature>
<evidence type="ECO:0000313" key="5">
    <source>
        <dbReference type="EMBL" id="RLO07467.1"/>
    </source>
</evidence>
<dbReference type="PANTHER" id="PTHR11377:SF5">
    <property type="entry name" value="GLYCYLPEPTIDE N-TETRADECANOYLTRANSFERASE"/>
    <property type="match status" value="1"/>
</dbReference>
<dbReference type="Gene3D" id="3.40.630.30">
    <property type="match status" value="1"/>
</dbReference>